<evidence type="ECO:0000313" key="3">
    <source>
        <dbReference type="Proteomes" id="UP000789706"/>
    </source>
</evidence>
<organism evidence="2 3">
    <name type="scientific">Diversispora eburnea</name>
    <dbReference type="NCBI Taxonomy" id="1213867"/>
    <lineage>
        <taxon>Eukaryota</taxon>
        <taxon>Fungi</taxon>
        <taxon>Fungi incertae sedis</taxon>
        <taxon>Mucoromycota</taxon>
        <taxon>Glomeromycotina</taxon>
        <taxon>Glomeromycetes</taxon>
        <taxon>Diversisporales</taxon>
        <taxon>Diversisporaceae</taxon>
        <taxon>Diversispora</taxon>
    </lineage>
</organism>
<evidence type="ECO:0000256" key="1">
    <source>
        <dbReference type="SAM" id="SignalP"/>
    </source>
</evidence>
<feature type="signal peptide" evidence="1">
    <location>
        <begin position="1"/>
        <end position="24"/>
    </location>
</feature>
<name>A0A9N9BYT5_9GLOM</name>
<comment type="caution">
    <text evidence="2">The sequence shown here is derived from an EMBL/GenBank/DDBJ whole genome shotgun (WGS) entry which is preliminary data.</text>
</comment>
<evidence type="ECO:0000313" key="2">
    <source>
        <dbReference type="EMBL" id="CAG8580649.1"/>
    </source>
</evidence>
<accession>A0A9N9BYT5</accession>
<dbReference type="Proteomes" id="UP000789706">
    <property type="component" value="Unassembled WGS sequence"/>
</dbReference>
<keyword evidence="1" id="KW-0732">Signal</keyword>
<protein>
    <submittedName>
        <fullName evidence="2">7668_t:CDS:1</fullName>
    </submittedName>
</protein>
<keyword evidence="3" id="KW-1185">Reference proteome</keyword>
<dbReference type="OrthoDB" id="2393486at2759"/>
<gene>
    <name evidence="2" type="ORF">DEBURN_LOCUS8555</name>
</gene>
<sequence>MNQKIAFTTILVAFSVLFICFTNASPIGLSPRSPGSVAYVDFTKPILGRVTFTELRGQIVRVTGQFNTGFPDSTSKYEYQITGDDKEVIDSDIIYPPGTAPFQFDFKNITIQFFVGKNLTIFRNSKVLETEPIKLVG</sequence>
<dbReference type="EMBL" id="CAJVPK010001292">
    <property type="protein sequence ID" value="CAG8580649.1"/>
    <property type="molecule type" value="Genomic_DNA"/>
</dbReference>
<proteinExistence type="predicted"/>
<reference evidence="2" key="1">
    <citation type="submission" date="2021-06" db="EMBL/GenBank/DDBJ databases">
        <authorList>
            <person name="Kallberg Y."/>
            <person name="Tangrot J."/>
            <person name="Rosling A."/>
        </authorList>
    </citation>
    <scope>NUCLEOTIDE SEQUENCE</scope>
    <source>
        <strain evidence="2">AZ414A</strain>
    </source>
</reference>
<dbReference type="AlphaFoldDB" id="A0A9N9BYT5"/>
<feature type="chain" id="PRO_5040385278" evidence="1">
    <location>
        <begin position="25"/>
        <end position="137"/>
    </location>
</feature>